<protein>
    <recommendedName>
        <fullName evidence="4">Lipase chaperone</fullName>
    </recommendedName>
</protein>
<dbReference type="EMBL" id="CP104694">
    <property type="protein sequence ID" value="UXI68027.1"/>
    <property type="molecule type" value="Genomic_DNA"/>
</dbReference>
<evidence type="ECO:0000313" key="2">
    <source>
        <dbReference type="EMBL" id="UXI68027.1"/>
    </source>
</evidence>
<evidence type="ECO:0000256" key="1">
    <source>
        <dbReference type="SAM" id="MobiDB-lite"/>
    </source>
</evidence>
<organism evidence="2 3">
    <name type="scientific">Tahibacter amnicola</name>
    <dbReference type="NCBI Taxonomy" id="2976241"/>
    <lineage>
        <taxon>Bacteria</taxon>
        <taxon>Pseudomonadati</taxon>
        <taxon>Pseudomonadota</taxon>
        <taxon>Gammaproteobacteria</taxon>
        <taxon>Lysobacterales</taxon>
        <taxon>Rhodanobacteraceae</taxon>
        <taxon>Tahibacter</taxon>
    </lineage>
</organism>
<dbReference type="RefSeq" id="WP_261694994.1">
    <property type="nucleotide sequence ID" value="NZ_CP104694.1"/>
</dbReference>
<accession>A0ABY6BE10</accession>
<evidence type="ECO:0008006" key="4">
    <source>
        <dbReference type="Google" id="ProtNLM"/>
    </source>
</evidence>
<feature type="region of interest" description="Disordered" evidence="1">
    <location>
        <begin position="23"/>
        <end position="61"/>
    </location>
</feature>
<evidence type="ECO:0000313" key="3">
    <source>
        <dbReference type="Proteomes" id="UP001064632"/>
    </source>
</evidence>
<gene>
    <name evidence="2" type="ORF">N4264_25430</name>
</gene>
<reference evidence="2" key="1">
    <citation type="submission" date="2022-09" db="EMBL/GenBank/DDBJ databases">
        <title>Tahibacter sp. nov., isolated from a fresh water.</title>
        <authorList>
            <person name="Baek J.H."/>
            <person name="Lee J.K."/>
            <person name="Kim J.M."/>
            <person name="Jeon C.O."/>
        </authorList>
    </citation>
    <scope>NUCLEOTIDE SEQUENCE</scope>
    <source>
        <strain evidence="2">W38</strain>
    </source>
</reference>
<proteinExistence type="predicted"/>
<sequence>MRRILVTGSLLLVGGVVLLSWSTSPTGKATPPAKSVTREAPAGTAAVTPTSSPRPPAPTPESAVRTYLARQTFHEQVQQFLKGASTHDAAARDREAQAISQGIDSYEARNEMSAGEALLLRVALIRATVPDEAEQIDRVAALSAAYRARAAQQMAEWESQSDRTLEAYKVRERAIVEEAMARQDWPAGVDRDTWLRERLQREREIVYGAAEQPSH</sequence>
<dbReference type="Proteomes" id="UP001064632">
    <property type="component" value="Chromosome"/>
</dbReference>
<keyword evidence="3" id="KW-1185">Reference proteome</keyword>
<name>A0ABY6BE10_9GAMM</name>